<dbReference type="Proteomes" id="UP000245119">
    <property type="component" value="Linkage Group LG6"/>
</dbReference>
<comment type="caution">
    <text evidence="2">The sequence shown here is derived from an EMBL/GenBank/DDBJ whole genome shotgun (WGS) entry which is preliminary data.</text>
</comment>
<evidence type="ECO:0000313" key="3">
    <source>
        <dbReference type="Proteomes" id="UP000245119"/>
    </source>
</evidence>
<dbReference type="InterPro" id="IPR029058">
    <property type="entry name" value="AB_hydrolase_fold"/>
</dbReference>
<gene>
    <name evidence="2" type="ORF">C0Q70_11724</name>
</gene>
<dbReference type="EMBL" id="PZQS01000006">
    <property type="protein sequence ID" value="PVD29127.1"/>
    <property type="molecule type" value="Genomic_DNA"/>
</dbReference>
<evidence type="ECO:0000313" key="2">
    <source>
        <dbReference type="EMBL" id="PVD29127.1"/>
    </source>
</evidence>
<dbReference type="Gene3D" id="3.40.50.1820">
    <property type="entry name" value="alpha/beta hydrolase"/>
    <property type="match status" value="1"/>
</dbReference>
<organism evidence="2 3">
    <name type="scientific">Pomacea canaliculata</name>
    <name type="common">Golden apple snail</name>
    <dbReference type="NCBI Taxonomy" id="400727"/>
    <lineage>
        <taxon>Eukaryota</taxon>
        <taxon>Metazoa</taxon>
        <taxon>Spiralia</taxon>
        <taxon>Lophotrochozoa</taxon>
        <taxon>Mollusca</taxon>
        <taxon>Gastropoda</taxon>
        <taxon>Caenogastropoda</taxon>
        <taxon>Architaenioglossa</taxon>
        <taxon>Ampullarioidea</taxon>
        <taxon>Ampullariidae</taxon>
        <taxon>Pomacea</taxon>
    </lineage>
</organism>
<dbReference type="STRING" id="400727.A0A2T7P6S3"/>
<dbReference type="InterPro" id="IPR050309">
    <property type="entry name" value="Type-B_Carboxylest/Lipase"/>
</dbReference>
<name>A0A2T7P6S3_POMCA</name>
<proteinExistence type="predicted"/>
<sequence length="259" mass="29156">MALETTRILASRLGCPSFAKLPTSALVSCLRNKPVAELTVHSEVMWDDTARALVDYAWVPVRDGEIVVDVETASSFQGPLLAGLVNNEGGTMQSWEVPRVSAVYPEAEIMLMQRSFLHHNLIPALLRQAYNVSTSTAALVVECFYSSLPEAVAASTRLRHDEVSDWEMSEIFGDVAYVYGTLKDLNRFSSTQASFLYYFDHQTNRRRVRGIRHVDDLAYLTGFVQPLAYTLDFRGNISEEDLQLSRHFRQLIVNFVKNG</sequence>
<evidence type="ECO:0000259" key="1">
    <source>
        <dbReference type="Pfam" id="PF00135"/>
    </source>
</evidence>
<dbReference type="InterPro" id="IPR002018">
    <property type="entry name" value="CarbesteraseB"/>
</dbReference>
<accession>A0A2T7P6S3</accession>
<dbReference type="Pfam" id="PF00135">
    <property type="entry name" value="COesterase"/>
    <property type="match status" value="1"/>
</dbReference>
<dbReference type="AlphaFoldDB" id="A0A2T7P6S3"/>
<protein>
    <recommendedName>
        <fullName evidence="1">Carboxylesterase type B domain-containing protein</fullName>
    </recommendedName>
</protein>
<dbReference type="OrthoDB" id="3200163at2759"/>
<reference evidence="2 3" key="1">
    <citation type="submission" date="2018-04" db="EMBL/GenBank/DDBJ databases">
        <title>The genome of golden apple snail Pomacea canaliculata provides insight into stress tolerance and invasive adaptation.</title>
        <authorList>
            <person name="Liu C."/>
            <person name="Liu B."/>
            <person name="Ren Y."/>
            <person name="Zhang Y."/>
            <person name="Wang H."/>
            <person name="Li S."/>
            <person name="Jiang F."/>
            <person name="Yin L."/>
            <person name="Zhang G."/>
            <person name="Qian W."/>
            <person name="Fan W."/>
        </authorList>
    </citation>
    <scope>NUCLEOTIDE SEQUENCE [LARGE SCALE GENOMIC DNA]</scope>
    <source>
        <strain evidence="2">SZHN2017</strain>
        <tissue evidence="2">Muscle</tissue>
    </source>
</reference>
<keyword evidence="3" id="KW-1185">Reference proteome</keyword>
<dbReference type="PANTHER" id="PTHR11559">
    <property type="entry name" value="CARBOXYLESTERASE"/>
    <property type="match status" value="1"/>
</dbReference>
<dbReference type="SUPFAM" id="SSF53474">
    <property type="entry name" value="alpha/beta-Hydrolases"/>
    <property type="match status" value="1"/>
</dbReference>
<feature type="domain" description="Carboxylesterase type B" evidence="1">
    <location>
        <begin position="3"/>
        <end position="259"/>
    </location>
</feature>